<keyword evidence="2" id="KW-0472">Membrane</keyword>
<accession>A0ABW3XXD6</accession>
<gene>
    <name evidence="4" type="ORF">ACFQ5X_45245</name>
</gene>
<feature type="region of interest" description="Disordered" evidence="1">
    <location>
        <begin position="128"/>
        <end position="188"/>
    </location>
</feature>
<keyword evidence="5" id="KW-1185">Reference proteome</keyword>
<evidence type="ECO:0000256" key="2">
    <source>
        <dbReference type="SAM" id="Phobius"/>
    </source>
</evidence>
<proteinExistence type="predicted"/>
<dbReference type="NCBIfam" id="NF041528">
    <property type="entry name" value="strep_LAETG"/>
    <property type="match status" value="1"/>
</dbReference>
<protein>
    <submittedName>
        <fullName evidence="4">LAETG motif-containing sortase-dependent surface protein</fullName>
    </submittedName>
</protein>
<keyword evidence="3" id="KW-0732">Signal</keyword>
<keyword evidence="2" id="KW-0812">Transmembrane</keyword>
<evidence type="ECO:0000313" key="4">
    <source>
        <dbReference type="EMBL" id="MFD1312943.1"/>
    </source>
</evidence>
<dbReference type="NCBIfam" id="TIGR01167">
    <property type="entry name" value="LPXTG_anchor"/>
    <property type="match status" value="1"/>
</dbReference>
<feature type="signal peptide" evidence="3">
    <location>
        <begin position="1"/>
        <end position="34"/>
    </location>
</feature>
<comment type="caution">
    <text evidence="4">The sequence shown here is derived from an EMBL/GenBank/DDBJ whole genome shotgun (WGS) entry which is preliminary data.</text>
</comment>
<name>A0ABW3XXD6_9ACTN</name>
<evidence type="ECO:0000256" key="1">
    <source>
        <dbReference type="SAM" id="MobiDB-lite"/>
    </source>
</evidence>
<evidence type="ECO:0000313" key="5">
    <source>
        <dbReference type="Proteomes" id="UP001597058"/>
    </source>
</evidence>
<dbReference type="RefSeq" id="WP_381240024.1">
    <property type="nucleotide sequence ID" value="NZ_JBHSKH010000079.1"/>
</dbReference>
<organism evidence="4 5">
    <name type="scientific">Streptomyces kaempferi</name>
    <dbReference type="NCBI Taxonomy" id="333725"/>
    <lineage>
        <taxon>Bacteria</taxon>
        <taxon>Bacillati</taxon>
        <taxon>Actinomycetota</taxon>
        <taxon>Actinomycetes</taxon>
        <taxon>Kitasatosporales</taxon>
        <taxon>Streptomycetaceae</taxon>
        <taxon>Streptomyces</taxon>
    </lineage>
</organism>
<feature type="compositionally biased region" description="Low complexity" evidence="1">
    <location>
        <begin position="140"/>
        <end position="153"/>
    </location>
</feature>
<dbReference type="Proteomes" id="UP001597058">
    <property type="component" value="Unassembled WGS sequence"/>
</dbReference>
<dbReference type="EMBL" id="JBHTMM010000147">
    <property type="protein sequence ID" value="MFD1312943.1"/>
    <property type="molecule type" value="Genomic_DNA"/>
</dbReference>
<feature type="chain" id="PRO_5045968718" evidence="3">
    <location>
        <begin position="35"/>
        <end position="225"/>
    </location>
</feature>
<evidence type="ECO:0000256" key="3">
    <source>
        <dbReference type="SAM" id="SignalP"/>
    </source>
</evidence>
<feature type="transmembrane region" description="Helical" evidence="2">
    <location>
        <begin position="195"/>
        <end position="215"/>
    </location>
</feature>
<feature type="compositionally biased region" description="Low complexity" evidence="1">
    <location>
        <begin position="161"/>
        <end position="181"/>
    </location>
</feature>
<reference evidence="5" key="1">
    <citation type="journal article" date="2019" name="Int. J. Syst. Evol. Microbiol.">
        <title>The Global Catalogue of Microorganisms (GCM) 10K type strain sequencing project: providing services to taxonomists for standard genome sequencing and annotation.</title>
        <authorList>
            <consortium name="The Broad Institute Genomics Platform"/>
            <consortium name="The Broad Institute Genome Sequencing Center for Infectious Disease"/>
            <person name="Wu L."/>
            <person name="Ma J."/>
        </authorList>
    </citation>
    <scope>NUCLEOTIDE SEQUENCE [LARGE SCALE GENOMIC DNA]</scope>
    <source>
        <strain evidence="5">CGMCC 4.7020</strain>
    </source>
</reference>
<sequence>MSISRRSVRRSARIVGVASASAALALGLAGNALACNIREFSAVATCDGFKGVIVVTDEDSSATPATVTVFLQDNGTDVKQVGEQSVKGSAEGTKVTFTEGWKPNATYRIHVKTDNSAVDEDIKGNLTAPSTACKQTGVEPSPTQAPSVSATAPAPSPTPSPSQSTSATPAKTPSNAPSPASGAHLAETGTDSSTGVIAGIAAALVVVGVGGVFFGTRRRGANSGS</sequence>
<keyword evidence="2" id="KW-1133">Transmembrane helix</keyword>